<dbReference type="AlphaFoldDB" id="A0A0G2FZ04"/>
<comment type="caution">
    <text evidence="1">The sequence shown here is derived from an EMBL/GenBank/DDBJ whole genome shotgun (WGS) entry which is preliminary data.</text>
</comment>
<keyword evidence="2" id="KW-1185">Reference proteome</keyword>
<dbReference type="EMBL" id="LCUC01000020">
    <property type="protein sequence ID" value="KKY39332.1"/>
    <property type="molecule type" value="Genomic_DNA"/>
</dbReference>
<proteinExistence type="predicted"/>
<reference evidence="1 2" key="2">
    <citation type="submission" date="2015-05" db="EMBL/GenBank/DDBJ databases">
        <authorList>
            <person name="Morales-Cruz A."/>
            <person name="Amrine K.C."/>
            <person name="Cantu D."/>
        </authorList>
    </citation>
    <scope>NUCLEOTIDE SEQUENCE [LARGE SCALE GENOMIC DNA]</scope>
    <source>
        <strain evidence="1">DA912</strain>
    </source>
</reference>
<name>A0A0G2FZ04_9PEZI</name>
<gene>
    <name evidence="1" type="ORF">UCDDA912_g00543</name>
</gene>
<protein>
    <submittedName>
        <fullName evidence="1">Uncharacterized protein</fullName>
    </submittedName>
</protein>
<dbReference type="Proteomes" id="UP000034680">
    <property type="component" value="Unassembled WGS sequence"/>
</dbReference>
<accession>A0A0G2FZ04</accession>
<sequence>MIDEVESMGTALNQISNLVHAEEQNVKKGLGFKLFTATALSDVRRIEGTILERAGNSGFEKEIRTRRAEFRRHVGGKGKGVGAELCIQTHRGSRSRGNIFLQENKMAVKQQSGNFRVLPLYYEV</sequence>
<reference evidence="1 2" key="1">
    <citation type="submission" date="2015-05" db="EMBL/GenBank/DDBJ databases">
        <title>Distinctive expansion of gene families associated with plant cell wall degradation and secondary metabolism in the genomes of grapevine trunk pathogens.</title>
        <authorList>
            <person name="Lawrence D.P."/>
            <person name="Travadon R."/>
            <person name="Rolshausen P.E."/>
            <person name="Baumgartner K."/>
        </authorList>
    </citation>
    <scope>NUCLEOTIDE SEQUENCE [LARGE SCALE GENOMIC DNA]</scope>
    <source>
        <strain evidence="1">DA912</strain>
    </source>
</reference>
<evidence type="ECO:0000313" key="1">
    <source>
        <dbReference type="EMBL" id="KKY39332.1"/>
    </source>
</evidence>
<evidence type="ECO:0000313" key="2">
    <source>
        <dbReference type="Proteomes" id="UP000034680"/>
    </source>
</evidence>
<organism evidence="1 2">
    <name type="scientific">Diaporthe ampelina</name>
    <dbReference type="NCBI Taxonomy" id="1214573"/>
    <lineage>
        <taxon>Eukaryota</taxon>
        <taxon>Fungi</taxon>
        <taxon>Dikarya</taxon>
        <taxon>Ascomycota</taxon>
        <taxon>Pezizomycotina</taxon>
        <taxon>Sordariomycetes</taxon>
        <taxon>Sordariomycetidae</taxon>
        <taxon>Diaporthales</taxon>
        <taxon>Diaporthaceae</taxon>
        <taxon>Diaporthe</taxon>
    </lineage>
</organism>